<dbReference type="PANTHER" id="PTHR30501:SF2">
    <property type="entry name" value="UPF0597 PROTEIN YHAM"/>
    <property type="match status" value="1"/>
</dbReference>
<organism evidence="3 4">
    <name type="scientific">Desulfovibrio subterraneus</name>
    <dbReference type="NCBI Taxonomy" id="2718620"/>
    <lineage>
        <taxon>Bacteria</taxon>
        <taxon>Pseudomonadati</taxon>
        <taxon>Thermodesulfobacteriota</taxon>
        <taxon>Desulfovibrionia</taxon>
        <taxon>Desulfovibrionales</taxon>
        <taxon>Desulfovibrionaceae</taxon>
        <taxon>Desulfovibrio</taxon>
    </lineage>
</organism>
<evidence type="ECO:0000313" key="3">
    <source>
        <dbReference type="EMBL" id="GFM32682.1"/>
    </source>
</evidence>
<dbReference type="PANTHER" id="PTHR30501">
    <property type="entry name" value="UPF0597 PROTEIN YHAM"/>
    <property type="match status" value="1"/>
</dbReference>
<comment type="caution">
    <text evidence="3">The sequence shown here is derived from an EMBL/GenBank/DDBJ whole genome shotgun (WGS) entry which is preliminary data.</text>
</comment>
<comment type="similarity">
    <text evidence="1">Belongs to the UPF0597 family.</text>
</comment>
<evidence type="ECO:0000256" key="1">
    <source>
        <dbReference type="HAMAP-Rule" id="MF_01845"/>
    </source>
</evidence>
<proteinExistence type="inferred from homology"/>
<sequence length="430" mass="44884">MTKPEWSDYIALLNREVVPALGCTEPITISLATARAVQELGAAPERITVLVSGNLLKNGMGVGVPGTGMTGLDIAAAVGATGGKAGLALEVLRDLTEEQIAAGKQMLAEKRVTVALAESTELLIADVTVFAGSDSARCVIAREHTAIVLVEKNGKETFSAPWPGEEAVKTEWPLTMERIYDFAVNAPFETISFILEAARLNEAIAAEGMSREWGLKVGRSMEEDIQQGLRADDIASFAIKMAAAASDARMDGIMLPVMSNSGSGNQGITATVPVLAFARRLNADDEQLARALIMSHLTAIHLKHHLGRLSALCGAILAATGSSCGIVMLFGGGMREIGFAIKNMVGNIAGMICDGAKTSCALKVASAVEAGIQAALLAKKGTSVSGKEGIVDDDLEISIQNLGRLGTSGMAETDKVILDIMVSKKHTPAS</sequence>
<accession>A0A7J0BHJ7</accession>
<reference evidence="3 4" key="1">
    <citation type="submission" date="2020-05" db="EMBL/GenBank/DDBJ databases">
        <title>Draft genome sequence of Desulfovibrio sp. strain HN2T.</title>
        <authorList>
            <person name="Ueno A."/>
            <person name="Tamazawa S."/>
            <person name="Tamamura S."/>
            <person name="Murakami T."/>
            <person name="Kiyama T."/>
            <person name="Inomata H."/>
            <person name="Amano Y."/>
            <person name="Miyakawa K."/>
            <person name="Tamaki H."/>
            <person name="Naganuma T."/>
            <person name="Kaneko K."/>
        </authorList>
    </citation>
    <scope>NUCLEOTIDE SEQUENCE [LARGE SCALE GENOMIC DNA]</scope>
    <source>
        <strain evidence="3 4">HN2</strain>
    </source>
</reference>
<name>A0A7J0BHJ7_9BACT</name>
<evidence type="ECO:0000313" key="4">
    <source>
        <dbReference type="Proteomes" id="UP000503840"/>
    </source>
</evidence>
<dbReference type="EMBL" id="BLVO01000012">
    <property type="protein sequence ID" value="GFM32682.1"/>
    <property type="molecule type" value="Genomic_DNA"/>
</dbReference>
<dbReference type="Pfam" id="PF03313">
    <property type="entry name" value="SDH_alpha"/>
    <property type="match status" value="1"/>
</dbReference>
<dbReference type="HAMAP" id="MF_01845">
    <property type="entry name" value="UPF0597"/>
    <property type="match status" value="1"/>
</dbReference>
<feature type="domain" description="Serine dehydratase-like alpha subunit" evidence="2">
    <location>
        <begin position="89"/>
        <end position="419"/>
    </location>
</feature>
<dbReference type="GO" id="GO:0019450">
    <property type="term" value="P:L-cysteine catabolic process to pyruvate"/>
    <property type="evidence" value="ECO:0007669"/>
    <property type="project" value="TreeGrafter"/>
</dbReference>
<protein>
    <recommendedName>
        <fullName evidence="1">UPF0597 protein DSM101010T_10470</fullName>
    </recommendedName>
</protein>
<dbReference type="GO" id="GO:0080146">
    <property type="term" value="F:L-cysteine desulfhydrase activity"/>
    <property type="evidence" value="ECO:0007669"/>
    <property type="project" value="TreeGrafter"/>
</dbReference>
<dbReference type="PIRSF" id="PIRSF006054">
    <property type="entry name" value="UCP006054"/>
    <property type="match status" value="1"/>
</dbReference>
<dbReference type="InterPro" id="IPR005130">
    <property type="entry name" value="Ser_deHydtase-like_asu"/>
</dbReference>
<evidence type="ECO:0000259" key="2">
    <source>
        <dbReference type="Pfam" id="PF03313"/>
    </source>
</evidence>
<gene>
    <name evidence="3" type="ORF">DSM101010T_10470</name>
</gene>
<keyword evidence="4" id="KW-1185">Reference proteome</keyword>
<dbReference type="InterPro" id="IPR021144">
    <property type="entry name" value="UPF0597"/>
</dbReference>
<dbReference type="RefSeq" id="WP_174404371.1">
    <property type="nucleotide sequence ID" value="NZ_BLVO01000012.1"/>
</dbReference>
<dbReference type="Proteomes" id="UP000503840">
    <property type="component" value="Unassembled WGS sequence"/>
</dbReference>
<dbReference type="AlphaFoldDB" id="A0A7J0BHJ7"/>